<dbReference type="NCBIfam" id="TIGR00006">
    <property type="entry name" value="16S rRNA (cytosine(1402)-N(4))-methyltransferase RsmH"/>
    <property type="match status" value="1"/>
</dbReference>
<keyword evidence="4 6" id="KW-0808">Transferase</keyword>
<dbReference type="Pfam" id="PF01795">
    <property type="entry name" value="Methyltransf_5"/>
    <property type="match status" value="1"/>
</dbReference>
<gene>
    <name evidence="6 8" type="primary">rsmH</name>
    <name evidence="8" type="ORF">JHU38_11040</name>
</gene>
<comment type="catalytic activity">
    <reaction evidence="6">
        <text>cytidine(1402) in 16S rRNA + S-adenosyl-L-methionine = N(4)-methylcytidine(1402) in 16S rRNA + S-adenosyl-L-homocysteine + H(+)</text>
        <dbReference type="Rhea" id="RHEA:42928"/>
        <dbReference type="Rhea" id="RHEA-COMP:10286"/>
        <dbReference type="Rhea" id="RHEA-COMP:10287"/>
        <dbReference type="ChEBI" id="CHEBI:15378"/>
        <dbReference type="ChEBI" id="CHEBI:57856"/>
        <dbReference type="ChEBI" id="CHEBI:59789"/>
        <dbReference type="ChEBI" id="CHEBI:74506"/>
        <dbReference type="ChEBI" id="CHEBI:82748"/>
        <dbReference type="EC" id="2.1.1.199"/>
    </reaction>
</comment>
<comment type="caution">
    <text evidence="8">The sequence shown here is derived from an EMBL/GenBank/DDBJ whole genome shotgun (WGS) entry which is preliminary data.</text>
</comment>
<dbReference type="RefSeq" id="WP_107581632.1">
    <property type="nucleotide sequence ID" value="NZ_JAERMS010000048.1"/>
</dbReference>
<sequence length="309" mass="35283">MAKTVETYHVPVLLHESVDGLNIRPGGIYVDVTFGGGGHSREILSRLDTSAHLYSFDQDADAERNLGDAHHPLSPNFTFVRSNFRYLKNWMRYYGVEQIDGLLADLGVSSHHFDDETRGFSFRFDAPLDMRMNKRAGMTAADIVNNYQEEALADVFYLYGELKNARRIAATVVKARGEKPILTTREFINVVEPLFKREREKKDMAKLFQALRIEVNHEMDALKEMLRGAAELLAPGGRLSVITYHSLEDRVVKNIMKTGNTDGKTRQDFFGRIETPFRLINHKVIVPNDDEQQQNPRSRSAKLRIAEKK</sequence>
<dbReference type="InterPro" id="IPR029063">
    <property type="entry name" value="SAM-dependent_MTases_sf"/>
</dbReference>
<evidence type="ECO:0000256" key="4">
    <source>
        <dbReference type="ARBA" id="ARBA00022679"/>
    </source>
</evidence>
<dbReference type="PIRSF" id="PIRSF004486">
    <property type="entry name" value="MraW"/>
    <property type="match status" value="1"/>
</dbReference>
<evidence type="ECO:0000313" key="9">
    <source>
        <dbReference type="Proteomes" id="UP000664265"/>
    </source>
</evidence>
<evidence type="ECO:0000256" key="1">
    <source>
        <dbReference type="ARBA" id="ARBA00010396"/>
    </source>
</evidence>
<evidence type="ECO:0000256" key="2">
    <source>
        <dbReference type="ARBA" id="ARBA00022552"/>
    </source>
</evidence>
<dbReference type="InterPro" id="IPR023397">
    <property type="entry name" value="SAM-dep_MeTrfase_MraW_recog"/>
</dbReference>
<keyword evidence="2 6" id="KW-0698">rRNA processing</keyword>
<evidence type="ECO:0000256" key="6">
    <source>
        <dbReference type="HAMAP-Rule" id="MF_01007"/>
    </source>
</evidence>
<evidence type="ECO:0000256" key="7">
    <source>
        <dbReference type="SAM" id="MobiDB-lite"/>
    </source>
</evidence>
<dbReference type="HAMAP" id="MF_01007">
    <property type="entry name" value="16SrRNA_methyltr_H"/>
    <property type="match status" value="1"/>
</dbReference>
<keyword evidence="3 6" id="KW-0489">Methyltransferase</keyword>
<proteinExistence type="inferred from homology"/>
<dbReference type="PANTHER" id="PTHR11265">
    <property type="entry name" value="S-ADENOSYL-METHYLTRANSFERASE MRAW"/>
    <property type="match status" value="1"/>
</dbReference>
<feature type="binding site" evidence="6">
    <location>
        <position position="57"/>
    </location>
    <ligand>
        <name>S-adenosyl-L-methionine</name>
        <dbReference type="ChEBI" id="CHEBI:59789"/>
    </ligand>
</feature>
<name>A0ABS3M7Z6_9BACT</name>
<feature type="region of interest" description="Disordered" evidence="7">
    <location>
        <begin position="289"/>
        <end position="309"/>
    </location>
</feature>
<evidence type="ECO:0000313" key="8">
    <source>
        <dbReference type="EMBL" id="MBO1364292.1"/>
    </source>
</evidence>
<comment type="subcellular location">
    <subcellularLocation>
        <location evidence="6">Cytoplasm</location>
    </subcellularLocation>
</comment>
<organism evidence="8 9">
    <name type="scientific">Prevotella illustrans</name>
    <dbReference type="NCBI Taxonomy" id="2800387"/>
    <lineage>
        <taxon>Bacteria</taxon>
        <taxon>Pseudomonadati</taxon>
        <taxon>Bacteroidota</taxon>
        <taxon>Bacteroidia</taxon>
        <taxon>Bacteroidales</taxon>
        <taxon>Prevotellaceae</taxon>
        <taxon>Prevotella</taxon>
    </lineage>
</organism>
<accession>A0ABS3M7Z6</accession>
<evidence type="ECO:0000256" key="3">
    <source>
        <dbReference type="ARBA" id="ARBA00022603"/>
    </source>
</evidence>
<keyword evidence="6" id="KW-0963">Cytoplasm</keyword>
<dbReference type="Proteomes" id="UP000664265">
    <property type="component" value="Unassembled WGS sequence"/>
</dbReference>
<reference evidence="8 9" key="1">
    <citation type="submission" date="2021-01" db="EMBL/GenBank/DDBJ databases">
        <title>Prevotella A2931 sp. nov.</title>
        <authorList>
            <person name="Buhl M."/>
            <person name="Oberhettinger P."/>
        </authorList>
    </citation>
    <scope>NUCLEOTIDE SEQUENCE [LARGE SCALE GENOMIC DNA]</scope>
    <source>
        <strain evidence="8 9">A2931</strain>
    </source>
</reference>
<protein>
    <recommendedName>
        <fullName evidence="6">Ribosomal RNA small subunit methyltransferase H</fullName>
        <ecNumber evidence="6">2.1.1.199</ecNumber>
    </recommendedName>
    <alternativeName>
        <fullName evidence="6">16S rRNA m(4)C1402 methyltransferase</fullName>
    </alternativeName>
    <alternativeName>
        <fullName evidence="6">rRNA (cytosine-N(4)-)-methyltransferase RsmH</fullName>
    </alternativeName>
</protein>
<feature type="binding site" evidence="6">
    <location>
        <position position="112"/>
    </location>
    <ligand>
        <name>S-adenosyl-L-methionine</name>
        <dbReference type="ChEBI" id="CHEBI:59789"/>
    </ligand>
</feature>
<dbReference type="EMBL" id="JAERMS010000048">
    <property type="protein sequence ID" value="MBO1364292.1"/>
    <property type="molecule type" value="Genomic_DNA"/>
</dbReference>
<dbReference type="Gene3D" id="3.40.50.150">
    <property type="entry name" value="Vaccinia Virus protein VP39"/>
    <property type="match status" value="1"/>
</dbReference>
<feature type="binding site" evidence="6">
    <location>
        <position position="84"/>
    </location>
    <ligand>
        <name>S-adenosyl-L-methionine</name>
        <dbReference type="ChEBI" id="CHEBI:59789"/>
    </ligand>
</feature>
<dbReference type="Gene3D" id="1.10.150.170">
    <property type="entry name" value="Putative methyltransferase TM0872, insert domain"/>
    <property type="match status" value="1"/>
</dbReference>
<dbReference type="EC" id="2.1.1.199" evidence="6"/>
<evidence type="ECO:0000256" key="5">
    <source>
        <dbReference type="ARBA" id="ARBA00022691"/>
    </source>
</evidence>
<keyword evidence="5 6" id="KW-0949">S-adenosyl-L-methionine</keyword>
<dbReference type="InterPro" id="IPR002903">
    <property type="entry name" value="RsmH"/>
</dbReference>
<comment type="similarity">
    <text evidence="1 6">Belongs to the methyltransferase superfamily. RsmH family.</text>
</comment>
<dbReference type="PANTHER" id="PTHR11265:SF0">
    <property type="entry name" value="12S RRNA N4-METHYLCYTIDINE METHYLTRANSFERASE"/>
    <property type="match status" value="1"/>
</dbReference>
<dbReference type="SUPFAM" id="SSF81799">
    <property type="entry name" value="Putative methyltransferase TM0872, insert domain"/>
    <property type="match status" value="1"/>
</dbReference>
<dbReference type="SUPFAM" id="SSF53335">
    <property type="entry name" value="S-adenosyl-L-methionine-dependent methyltransferases"/>
    <property type="match status" value="1"/>
</dbReference>
<feature type="binding site" evidence="6">
    <location>
        <begin position="37"/>
        <end position="39"/>
    </location>
    <ligand>
        <name>S-adenosyl-L-methionine</name>
        <dbReference type="ChEBI" id="CHEBI:59789"/>
    </ligand>
</feature>
<feature type="binding site" evidence="6">
    <location>
        <position position="105"/>
    </location>
    <ligand>
        <name>S-adenosyl-L-methionine</name>
        <dbReference type="ChEBI" id="CHEBI:59789"/>
    </ligand>
</feature>
<comment type="function">
    <text evidence="6">Specifically methylates the N4 position of cytidine in position 1402 (C1402) of 16S rRNA.</text>
</comment>
<keyword evidence="9" id="KW-1185">Reference proteome</keyword>